<feature type="compositionally biased region" description="Pro residues" evidence="24">
    <location>
        <begin position="927"/>
        <end position="940"/>
    </location>
</feature>
<dbReference type="EMBL" id="AAPE02024552">
    <property type="status" value="NOT_ANNOTATED_CDS"/>
    <property type="molecule type" value="Genomic_DNA"/>
</dbReference>
<dbReference type="CDD" id="cd14033">
    <property type="entry name" value="STKc_WNK4"/>
    <property type="match status" value="1"/>
</dbReference>
<dbReference type="PANTHER" id="PTHR13902">
    <property type="entry name" value="SERINE/THREONINE-PROTEIN KINASE WNK WITH NO LYSINE -RELATED"/>
    <property type="match status" value="1"/>
</dbReference>
<keyword evidence="11" id="KW-0808">Transferase</keyword>
<dbReference type="GO" id="GO:0015031">
    <property type="term" value="P:protein transport"/>
    <property type="evidence" value="ECO:0007669"/>
    <property type="project" value="UniProtKB-KW"/>
</dbReference>
<feature type="region of interest" description="Disordered" evidence="24">
    <location>
        <begin position="1186"/>
        <end position="1216"/>
    </location>
</feature>
<dbReference type="Pfam" id="PF12202">
    <property type="entry name" value="OSR1_C"/>
    <property type="match status" value="1"/>
</dbReference>
<evidence type="ECO:0000256" key="16">
    <source>
        <dbReference type="ARBA" id="ARBA00022927"/>
    </source>
</evidence>
<evidence type="ECO:0000256" key="5">
    <source>
        <dbReference type="ARBA" id="ARBA00017934"/>
    </source>
</evidence>
<feature type="compositionally biased region" description="Polar residues" evidence="24">
    <location>
        <begin position="1129"/>
        <end position="1140"/>
    </location>
</feature>
<dbReference type="EMBL" id="AAPE02024553">
    <property type="status" value="NOT_ANNOTATED_CDS"/>
    <property type="molecule type" value="Genomic_DNA"/>
</dbReference>
<comment type="cofactor">
    <cofactor evidence="1">
        <name>Mg(2+)</name>
        <dbReference type="ChEBI" id="CHEBI:18420"/>
    </cofactor>
</comment>
<evidence type="ECO:0000256" key="10">
    <source>
        <dbReference type="ARBA" id="ARBA00022553"/>
    </source>
</evidence>
<keyword evidence="14" id="KW-0067">ATP-binding</keyword>
<dbReference type="OMA" id="QHHPFNF"/>
<dbReference type="InterPro" id="IPR056865">
    <property type="entry name" value="CCTL2_WNK"/>
</dbReference>
<dbReference type="SUPFAM" id="SSF56112">
    <property type="entry name" value="Protein kinase-like (PK-like)"/>
    <property type="match status" value="1"/>
</dbReference>
<dbReference type="Gene3D" id="1.10.10.570">
    <property type="entry name" value="Winged helix' DNA-binding domain. Chain C. Domain 1"/>
    <property type="match status" value="1"/>
</dbReference>
<evidence type="ECO:0000313" key="27">
    <source>
        <dbReference type="Proteomes" id="UP000001074"/>
    </source>
</evidence>
<comment type="catalytic activity">
    <reaction evidence="19">
        <text>L-threonyl-[protein] + ATP = O-phospho-L-threonyl-[protein] + ADP + H(+)</text>
        <dbReference type="Rhea" id="RHEA:46608"/>
        <dbReference type="Rhea" id="RHEA-COMP:11060"/>
        <dbReference type="Rhea" id="RHEA-COMP:11605"/>
        <dbReference type="ChEBI" id="CHEBI:15378"/>
        <dbReference type="ChEBI" id="CHEBI:30013"/>
        <dbReference type="ChEBI" id="CHEBI:30616"/>
        <dbReference type="ChEBI" id="CHEBI:61977"/>
        <dbReference type="ChEBI" id="CHEBI:456216"/>
        <dbReference type="EC" id="2.7.11.1"/>
    </reaction>
</comment>
<comment type="similarity">
    <text evidence="3">Belongs to the VPS25 family.</text>
</comment>
<dbReference type="InterPro" id="IPR036390">
    <property type="entry name" value="WH_DNA-bd_sf"/>
</dbReference>
<sequence>EAQHSGHNPRRFRVSWATTMAMSFEWPWQYRFPPFFTLQPNVDTRQKQLAAWCSLVLSFCRLHKQASMTVMEAQESPLFNNVKLQRRKLPMESIQVVLEELRKKGICVAGNLEWLDKNKSSFLIMWRRPEEWGKLIYQWVSRSGQNNSVFTLYELTNGEDTEDEAPPAPETAVPMSQAEADLALRPPPPLAATGPPRLGPLPRRVRRFSGKAEPRPRSSRLSRRSSVDLGLLSSWSQATSPVPEPPQPDSAGPDPARNPPPSAEEPPEGTWTGGALVKAADSVRPELTCATGSPGSREPPRVPEAGAQERRREQEEKEDTETQAVATSPDGRYLKFDIEIGRGSFKTVYRGLDTDTTVEVAWCELQTRKLSRAERQRFSEEVEMLKGLQHPNIVRFYDSWKSVLRGQVCIVLVTELMTSGTLKTYLRRFREMKPRVTSALEPPNPAGASLLHSRVPPILHRDLKCDNVFITGPTGSVKIGDLGLATLKRASFAKSVIGTPEFMAPEMYEEKYDEAVDVYAFGMCMLEMATSEYPYSECQNAAQIYRKVTSGTKPNSFYKVKMPEVKEIIEGCIRTDKNERFTIQDLLAHAFFREERGVHVELAEEDDGEKPDLKLWLRMEDARRGGRPRDNQAIEFLFQLGRDAAEEVAQEMVALGLVCEADYQPVARAVRERVAAIQRKREKLRKARELEALTPEPEPPPATIPMTPGLPSSFPAEPEEPEADQHQPFLFRHASYSSTTSDCETDGYLSSSGFLDASDPALQPPMGVPSSPAESHLCLPSTFALSIPRSGPGSDFSPGDSYASDAASGLSDMGEGMGRMRRPLGRNLRRRPRSRLRVTSVSDQNDRVVECQLQTHNSKMVTFRFDLDGDSPEEIAAAMVYNEFILPSERAGFLSRIREIIHRVETLLKRDTGPVEAAEDPLGPQEEPAPLPVLPGPLPNPSSEGKPQLVGRFQVTSSKEPAEPLSLQPTSPTLSDSLKPPTPQLTSESSDTEDSTGDEPEAREALAESDRAAEGLGAGVEEERDSGKESQVGDSSPLLSHPSPVWINYSYSSLCLSSEESESSGEDEEFWAELQSLRQKHLSEVEALQTLQKKEIEDLYSRLGKQPPPGIVAPAAMLSSRQRRLSKGSFPTSRRNSLQRSEPPGPGIIRRNSLSGSSTGSQEQRASIRRGSTFLSRVGKAIKLEGVPLGSEGDKPQSQNIWEKPRLGSSEPSGCPRRLLKMDGRGRPRLASVSEFQFGAVATETIEDALLHLAQQNEQAVQESAGWMGSFREPRIVEFVFLLSEQWCLEKSVSYQAVEILERFMVKQAENICRQATIQLRDKTVPQNWRALKEQLFNKFILRLVSCVQLASKLSFHYKIISNITVLNFLQALGYLYTKEELLESELDILKSLNFQINLPTPLAYVEMLLEVLGYNGCLVPATQLHATCLTLLDLVYLLHEPIYESLLRASIENSTPSQLQGEKFVSVKEDFMLLAVGIIAASAFIQNHVCWSQVVGHLQSITGIALESIAAFSYAILMHSVGANTPGRQQPISPHLAARALRAAASSNT</sequence>
<reference evidence="26 27" key="1">
    <citation type="journal article" date="2011" name="Nature">
        <title>A high-resolution map of human evolutionary constraint using 29 mammals.</title>
        <authorList>
            <person name="Lindblad-Toh K."/>
            <person name="Garber M."/>
            <person name="Zuk O."/>
            <person name="Lin M.F."/>
            <person name="Parker B.J."/>
            <person name="Washietl S."/>
            <person name="Kheradpour P."/>
            <person name="Ernst J."/>
            <person name="Jordan G."/>
            <person name="Mauceli E."/>
            <person name="Ward L.D."/>
            <person name="Lowe C.B."/>
            <person name="Holloway A.K."/>
            <person name="Clamp M."/>
            <person name="Gnerre S."/>
            <person name="Alfoldi J."/>
            <person name="Beal K."/>
            <person name="Chang J."/>
            <person name="Clawson H."/>
            <person name="Cuff J."/>
            <person name="Di Palma F."/>
            <person name="Fitzgerald S."/>
            <person name="Flicek P."/>
            <person name="Guttman M."/>
            <person name="Hubisz M.J."/>
            <person name="Jaffe D.B."/>
            <person name="Jungreis I."/>
            <person name="Kent W.J."/>
            <person name="Kostka D."/>
            <person name="Lara M."/>
            <person name="Martins A.L."/>
            <person name="Massingham T."/>
            <person name="Moltke I."/>
            <person name="Raney B.J."/>
            <person name="Rasmussen M.D."/>
            <person name="Robinson J."/>
            <person name="Stark A."/>
            <person name="Vilella A.J."/>
            <person name="Wen J."/>
            <person name="Xie X."/>
            <person name="Zody M.C."/>
            <person name="Baldwin J."/>
            <person name="Bloom T."/>
            <person name="Chin C.W."/>
            <person name="Heiman D."/>
            <person name="Nicol R."/>
            <person name="Nusbaum C."/>
            <person name="Young S."/>
            <person name="Wilkinson J."/>
            <person name="Worley K.C."/>
            <person name="Kovar C.L."/>
            <person name="Muzny D.M."/>
            <person name="Gibbs R.A."/>
            <person name="Cree A."/>
            <person name="Dihn H.H."/>
            <person name="Fowler G."/>
            <person name="Jhangiani S."/>
            <person name="Joshi V."/>
            <person name="Lee S."/>
            <person name="Lewis L.R."/>
            <person name="Nazareth L.V."/>
            <person name="Okwuonu G."/>
            <person name="Santibanez J."/>
            <person name="Warren W.C."/>
            <person name="Mardis E.R."/>
            <person name="Weinstock G.M."/>
            <person name="Wilson R.K."/>
            <person name="Delehaunty K."/>
            <person name="Dooling D."/>
            <person name="Fronik C."/>
            <person name="Fulton L."/>
            <person name="Fulton B."/>
            <person name="Graves T."/>
            <person name="Minx P."/>
            <person name="Sodergren E."/>
            <person name="Birney E."/>
            <person name="Margulies E.H."/>
            <person name="Herrero J."/>
            <person name="Green E.D."/>
            <person name="Haussler D."/>
            <person name="Siepel A."/>
            <person name="Goldman N."/>
            <person name="Pollard K.S."/>
            <person name="Pedersen J.S."/>
            <person name="Lander E.S."/>
            <person name="Kellis M."/>
        </authorList>
    </citation>
    <scope>NUCLEOTIDE SEQUENCE [LARGE SCALE GENOMIC DNA]</scope>
</reference>
<dbReference type="PROSITE" id="PS00108">
    <property type="entry name" value="PROTEIN_KINASE_ST"/>
    <property type="match status" value="1"/>
</dbReference>
<dbReference type="GO" id="GO:0005524">
    <property type="term" value="F:ATP binding"/>
    <property type="evidence" value="ECO:0007669"/>
    <property type="project" value="UniProtKB-KW"/>
</dbReference>
<feature type="region of interest" description="Disordered" evidence="24">
    <location>
        <begin position="912"/>
        <end position="1045"/>
    </location>
</feature>
<keyword evidence="27" id="KW-1185">Reference proteome</keyword>
<feature type="region of interest" description="Disordered" evidence="24">
    <location>
        <begin position="184"/>
        <end position="273"/>
    </location>
</feature>
<evidence type="ECO:0000256" key="15">
    <source>
        <dbReference type="ARBA" id="ARBA00022843"/>
    </source>
</evidence>
<dbReference type="HOGENOM" id="CLU_000550_4_0_1"/>
<dbReference type="FunFam" id="3.30.200.20:FF:000010">
    <property type="entry name" value="Serine/threonine-protein kinase WNK1 isoform 2"/>
    <property type="match status" value="1"/>
</dbReference>
<evidence type="ECO:0000256" key="18">
    <source>
        <dbReference type="ARBA" id="ARBA00030094"/>
    </source>
</evidence>
<evidence type="ECO:0000256" key="6">
    <source>
        <dbReference type="ARBA" id="ARBA00022427"/>
    </source>
</evidence>
<keyword evidence="12" id="KW-0547">Nucleotide-binding</keyword>
<dbReference type="SUPFAM" id="SSF46785">
    <property type="entry name" value="Winged helix' DNA-binding domain"/>
    <property type="match status" value="2"/>
</dbReference>
<feature type="compositionally biased region" description="Low complexity" evidence="24">
    <location>
        <begin position="191"/>
        <end position="202"/>
    </location>
</feature>
<dbReference type="SMART" id="SM00220">
    <property type="entry name" value="S_TKc"/>
    <property type="match status" value="1"/>
</dbReference>
<feature type="compositionally biased region" description="Low complexity" evidence="24">
    <location>
        <begin position="704"/>
        <end position="716"/>
    </location>
</feature>
<protein>
    <recommendedName>
        <fullName evidence="21">Serine/threonine-protein kinase WNK4</fullName>
        <ecNumber evidence="4">2.7.11.1</ecNumber>
    </recommendedName>
    <alternativeName>
        <fullName evidence="18">ESCRT-II complex subunit VPS25</fullName>
    </alternativeName>
    <alternativeName>
        <fullName evidence="22">Protein kinase lysine-deficient 4</fullName>
    </alternativeName>
    <alternativeName>
        <fullName evidence="23">Protein kinase with no lysine 4</fullName>
    </alternativeName>
    <alternativeName>
        <fullName evidence="5">Vacuolar protein-sorting-associated protein 25</fullName>
    </alternativeName>
</protein>
<dbReference type="GO" id="GO:0004674">
    <property type="term" value="F:protein serine/threonine kinase activity"/>
    <property type="evidence" value="ECO:0007669"/>
    <property type="project" value="UniProtKB-KW"/>
</dbReference>
<dbReference type="InterPro" id="IPR014041">
    <property type="entry name" value="ESCRT-II_cplx_Vps25-sub_N"/>
</dbReference>
<dbReference type="Pfam" id="PF00069">
    <property type="entry name" value="Pkinase"/>
    <property type="match status" value="1"/>
</dbReference>
<evidence type="ECO:0000256" key="23">
    <source>
        <dbReference type="ARBA" id="ARBA00083535"/>
    </source>
</evidence>
<dbReference type="InterPro" id="IPR000719">
    <property type="entry name" value="Prot_kinase_dom"/>
</dbReference>
<comment type="catalytic activity">
    <reaction evidence="20">
        <text>L-seryl-[protein] + ATP = O-phospho-L-seryl-[protein] + ADP + H(+)</text>
        <dbReference type="Rhea" id="RHEA:17989"/>
        <dbReference type="Rhea" id="RHEA-COMP:9863"/>
        <dbReference type="Rhea" id="RHEA-COMP:11604"/>
        <dbReference type="ChEBI" id="CHEBI:15378"/>
        <dbReference type="ChEBI" id="CHEBI:29999"/>
        <dbReference type="ChEBI" id="CHEBI:30616"/>
        <dbReference type="ChEBI" id="CHEBI:83421"/>
        <dbReference type="ChEBI" id="CHEBI:456216"/>
        <dbReference type="EC" id="2.7.11.1"/>
    </reaction>
</comment>
<dbReference type="Pfam" id="PF05871">
    <property type="entry name" value="ESCRT-II"/>
    <property type="match status" value="1"/>
</dbReference>
<keyword evidence="10" id="KW-0597">Phosphoprotein</keyword>
<evidence type="ECO:0000256" key="9">
    <source>
        <dbReference type="ARBA" id="ARBA00022527"/>
    </source>
</evidence>
<evidence type="ECO:0000256" key="7">
    <source>
        <dbReference type="ARBA" id="ARBA00022448"/>
    </source>
</evidence>
<dbReference type="InterPro" id="IPR008271">
    <property type="entry name" value="Ser/Thr_kinase_AS"/>
</dbReference>
<feature type="region of interest" description="Disordered" evidence="24">
    <location>
        <begin position="691"/>
        <end position="723"/>
    </location>
</feature>
<dbReference type="FunFam" id="1.10.472.10:FF:000368">
    <property type="entry name" value="Cyclin N-terminal domain-containing protein 1"/>
    <property type="match status" value="1"/>
</dbReference>
<dbReference type="Gene3D" id="1.10.10.10">
    <property type="entry name" value="Winged helix-like DNA-binding domain superfamily/Winged helix DNA-binding domain"/>
    <property type="match status" value="1"/>
</dbReference>
<evidence type="ECO:0000256" key="8">
    <source>
        <dbReference type="ARBA" id="ARBA00022499"/>
    </source>
</evidence>
<evidence type="ECO:0000256" key="20">
    <source>
        <dbReference type="ARBA" id="ARBA00048679"/>
    </source>
</evidence>
<organism evidence="26 27">
    <name type="scientific">Myotis lucifugus</name>
    <name type="common">Little brown bat</name>
    <dbReference type="NCBI Taxonomy" id="59463"/>
    <lineage>
        <taxon>Eukaryota</taxon>
        <taxon>Metazoa</taxon>
        <taxon>Chordata</taxon>
        <taxon>Craniata</taxon>
        <taxon>Vertebrata</taxon>
        <taxon>Euteleostomi</taxon>
        <taxon>Mammalia</taxon>
        <taxon>Eutheria</taxon>
        <taxon>Laurasiatheria</taxon>
        <taxon>Chiroptera</taxon>
        <taxon>Yangochiroptera</taxon>
        <taxon>Vespertilionidae</taxon>
        <taxon>Myotis</taxon>
    </lineage>
</organism>
<evidence type="ECO:0000256" key="17">
    <source>
        <dbReference type="ARBA" id="ARBA00022949"/>
    </source>
</evidence>
<feature type="compositionally biased region" description="Polar residues" evidence="24">
    <location>
        <begin position="967"/>
        <end position="976"/>
    </location>
</feature>
<dbReference type="STRING" id="59463.ENSMLUP00000003703"/>
<evidence type="ECO:0000256" key="12">
    <source>
        <dbReference type="ARBA" id="ARBA00022741"/>
    </source>
</evidence>
<evidence type="ECO:0000256" key="4">
    <source>
        <dbReference type="ARBA" id="ARBA00012513"/>
    </source>
</evidence>
<keyword evidence="8" id="KW-1017">Isopeptide bond</keyword>
<feature type="compositionally biased region" description="Polar residues" evidence="24">
    <location>
        <begin position="1152"/>
        <end position="1165"/>
    </location>
</feature>
<keyword evidence="9" id="KW-0723">Serine/threonine-protein kinase</keyword>
<dbReference type="FunFam" id="3.10.20.90:FF:000127">
    <property type="entry name" value="serine/threonine-protein kinase WNK4 isoform X1"/>
    <property type="match status" value="1"/>
</dbReference>
<evidence type="ECO:0000256" key="21">
    <source>
        <dbReference type="ARBA" id="ARBA00071798"/>
    </source>
</evidence>
<dbReference type="GO" id="GO:0000814">
    <property type="term" value="C:ESCRT II complex"/>
    <property type="evidence" value="ECO:0007669"/>
    <property type="project" value="InterPro"/>
</dbReference>
<reference evidence="26" key="3">
    <citation type="submission" date="2025-09" db="UniProtKB">
        <authorList>
            <consortium name="Ensembl"/>
        </authorList>
    </citation>
    <scope>IDENTIFICATION</scope>
</reference>
<dbReference type="Gene3D" id="3.30.200.20">
    <property type="entry name" value="Phosphorylase Kinase, domain 1"/>
    <property type="match status" value="1"/>
</dbReference>
<dbReference type="Ensembl" id="ENSMLUT00000004065.2">
    <property type="protein sequence ID" value="ENSMLUP00000003703.2"/>
    <property type="gene ID" value="ENSMLUG00000004064.2"/>
</dbReference>
<keyword evidence="7" id="KW-0813">Transport</keyword>
<dbReference type="InterPro" id="IPR036915">
    <property type="entry name" value="Cyclin-like_sf"/>
</dbReference>
<dbReference type="Gene3D" id="1.10.510.10">
    <property type="entry name" value="Transferase(Phosphotransferase) domain 1"/>
    <property type="match status" value="1"/>
</dbReference>
<dbReference type="CDD" id="cd20541">
    <property type="entry name" value="CYCLIN_CNTD1"/>
    <property type="match status" value="1"/>
</dbReference>
<dbReference type="eggNOG" id="KOG4068">
    <property type="taxonomic scope" value="Eukaryota"/>
</dbReference>
<dbReference type="SUPFAM" id="SSF47954">
    <property type="entry name" value="Cyclin-like"/>
    <property type="match status" value="1"/>
</dbReference>
<evidence type="ECO:0000256" key="2">
    <source>
        <dbReference type="ARBA" id="ARBA00004435"/>
    </source>
</evidence>
<dbReference type="Gene3D" id="3.10.20.90">
    <property type="entry name" value="Phosphatidylinositol 3-kinase Catalytic Subunit, Chain A, domain 1"/>
    <property type="match status" value="2"/>
</dbReference>
<name>G1P1K7_MYOLU</name>
<evidence type="ECO:0000256" key="3">
    <source>
        <dbReference type="ARBA" id="ARBA00009674"/>
    </source>
</evidence>
<feature type="compositionally biased region" description="Low complexity" evidence="24">
    <location>
        <begin position="790"/>
        <end position="801"/>
    </location>
</feature>
<dbReference type="InterPro" id="IPR024678">
    <property type="entry name" value="Kinase_OSR1/WNK_CCT"/>
</dbReference>
<dbReference type="EC" id="2.7.11.1" evidence="4"/>
<feature type="region of interest" description="Disordered" evidence="24">
    <location>
        <begin position="1119"/>
        <end position="1170"/>
    </location>
</feature>
<keyword evidence="17" id="KW-0965">Cell junction</keyword>
<evidence type="ECO:0000256" key="19">
    <source>
        <dbReference type="ARBA" id="ARBA00047899"/>
    </source>
</evidence>
<evidence type="ECO:0000256" key="11">
    <source>
        <dbReference type="ARBA" id="ARBA00022679"/>
    </source>
</evidence>
<dbReference type="InterPro" id="IPR011009">
    <property type="entry name" value="Kinase-like_dom_sf"/>
</dbReference>
<feature type="region of interest" description="Disordered" evidence="24">
    <location>
        <begin position="789"/>
        <end position="841"/>
    </location>
</feature>
<proteinExistence type="inferred from homology"/>
<dbReference type="GO" id="GO:0005923">
    <property type="term" value="C:bicellular tight junction"/>
    <property type="evidence" value="ECO:0007669"/>
    <property type="project" value="UniProtKB-SubCell"/>
</dbReference>
<dbReference type="Proteomes" id="UP000001074">
    <property type="component" value="Unassembled WGS sequence"/>
</dbReference>
<accession>G1P1K7</accession>
<dbReference type="eggNOG" id="KOG0584">
    <property type="taxonomic scope" value="Eukaryota"/>
</dbReference>
<feature type="region of interest" description="Disordered" evidence="24">
    <location>
        <begin position="287"/>
        <end position="326"/>
    </location>
</feature>
<feature type="compositionally biased region" description="Basic and acidic residues" evidence="24">
    <location>
        <begin position="1000"/>
        <end position="1013"/>
    </location>
</feature>
<reference evidence="26" key="2">
    <citation type="submission" date="2025-08" db="UniProtKB">
        <authorList>
            <consortium name="Ensembl"/>
        </authorList>
    </citation>
    <scope>IDENTIFICATION</scope>
</reference>
<dbReference type="InterPro" id="IPR050588">
    <property type="entry name" value="WNK_Ser-Thr_kinase"/>
</dbReference>
<feature type="domain" description="Protein kinase" evidence="25">
    <location>
        <begin position="334"/>
        <end position="592"/>
    </location>
</feature>
<comment type="subcellular location">
    <subcellularLocation>
        <location evidence="2">Cell junction</location>
        <location evidence="2">Tight junction</location>
    </subcellularLocation>
</comment>
<dbReference type="Pfam" id="PF24889">
    <property type="entry name" value="CCTL2_WNK"/>
    <property type="match status" value="1"/>
</dbReference>
<keyword evidence="13" id="KW-0418">Kinase</keyword>
<evidence type="ECO:0000313" key="26">
    <source>
        <dbReference type="Ensembl" id="ENSMLUP00000003703.2"/>
    </source>
</evidence>
<keyword evidence="16" id="KW-0653">Protein transport</keyword>
<evidence type="ECO:0000256" key="13">
    <source>
        <dbReference type="ARBA" id="ARBA00022777"/>
    </source>
</evidence>
<feature type="compositionally biased region" description="Basic residues" evidence="24">
    <location>
        <begin position="819"/>
        <end position="836"/>
    </location>
</feature>
<dbReference type="FunFam" id="3.10.20.90:FF:000007">
    <property type="entry name" value="Serine/threonine-protein kinase WNK1 isoform 1"/>
    <property type="match status" value="1"/>
</dbReference>
<evidence type="ECO:0000256" key="22">
    <source>
        <dbReference type="ARBA" id="ARBA00080936"/>
    </source>
</evidence>
<evidence type="ECO:0000259" key="25">
    <source>
        <dbReference type="PROSITE" id="PS50011"/>
    </source>
</evidence>
<dbReference type="GeneTree" id="ENSGT00940000159871"/>
<evidence type="ECO:0000256" key="1">
    <source>
        <dbReference type="ARBA" id="ARBA00001946"/>
    </source>
</evidence>
<keyword evidence="6" id="KW-0796">Tight junction</keyword>
<dbReference type="Gene3D" id="1.10.472.10">
    <property type="entry name" value="Cyclin-like"/>
    <property type="match status" value="1"/>
</dbReference>
<evidence type="ECO:0000256" key="24">
    <source>
        <dbReference type="SAM" id="MobiDB-lite"/>
    </source>
</evidence>
<dbReference type="InParanoid" id="G1P1K7"/>
<dbReference type="FunCoup" id="G1P1K7">
    <property type="interactions" value="68"/>
</dbReference>
<gene>
    <name evidence="26" type="primary">WNK4</name>
</gene>
<dbReference type="InterPro" id="IPR008570">
    <property type="entry name" value="ESCRT-II_cplx_Vps25-sub"/>
</dbReference>
<dbReference type="PROSITE" id="PS50011">
    <property type="entry name" value="PROTEIN_KINASE_DOM"/>
    <property type="match status" value="1"/>
</dbReference>
<feature type="compositionally biased region" description="Acidic residues" evidence="24">
    <location>
        <begin position="990"/>
        <end position="999"/>
    </location>
</feature>
<dbReference type="FunFam" id="1.10.10.570:FF:000001">
    <property type="entry name" value="vacuolar protein-sorting-associated protein 25"/>
    <property type="match status" value="1"/>
</dbReference>
<evidence type="ECO:0000256" key="14">
    <source>
        <dbReference type="ARBA" id="ARBA00022840"/>
    </source>
</evidence>
<dbReference type="FunFam" id="1.10.510.10:FF:000006">
    <property type="entry name" value="Serine/threonine-protein kinase WNK1 isoform 2"/>
    <property type="match status" value="1"/>
</dbReference>
<keyword evidence="15" id="KW-0832">Ubl conjugation</keyword>
<dbReference type="GO" id="GO:0071985">
    <property type="term" value="P:multivesicular body sorting pathway"/>
    <property type="evidence" value="ECO:0007669"/>
    <property type="project" value="InterPro"/>
</dbReference>
<dbReference type="InterPro" id="IPR036388">
    <property type="entry name" value="WH-like_DNA-bd_sf"/>
</dbReference>